<dbReference type="Proteomes" id="UP000020492">
    <property type="component" value="Unassembled WGS sequence"/>
</dbReference>
<dbReference type="SUPFAM" id="SSF53098">
    <property type="entry name" value="Ribonuclease H-like"/>
    <property type="match status" value="1"/>
</dbReference>
<sequence length="251" mass="27669">MPQPTEEQVHTAMTAAIRQFRAWADDPRVLVLDTETTGLQGGVFELAAVRVGEVWPLLAFLCAPGTDWTPAAITMHGHRLEEIKGAPQAMLMRRALEATLQTVPLDSAVLTYNAEFDRTALLRTWPGLRLPAFACIMTAYAPLAGQWSETHGAWKYVGLTRALELEQVDTRGLPGEHTAYGDAVRAALLIQAVAQRLTPNEEEAREVAEQEAQADALLDEDLDRMDAHNAGWDRALRGREYDLLADDGEVD</sequence>
<feature type="domain" description="Exonuclease" evidence="1">
    <location>
        <begin position="28"/>
        <end position="199"/>
    </location>
</feature>
<name>A0A016QSR3_9DEIO</name>
<dbReference type="EMBL" id="JHAC01000017">
    <property type="protein sequence ID" value="EYB68844.1"/>
    <property type="molecule type" value="Genomic_DNA"/>
</dbReference>
<dbReference type="InterPro" id="IPR012337">
    <property type="entry name" value="RNaseH-like_sf"/>
</dbReference>
<dbReference type="GO" id="GO:0004527">
    <property type="term" value="F:exonuclease activity"/>
    <property type="evidence" value="ECO:0007669"/>
    <property type="project" value="UniProtKB-ARBA"/>
</dbReference>
<protein>
    <recommendedName>
        <fullName evidence="1">Exonuclease domain-containing protein</fullName>
    </recommendedName>
</protein>
<dbReference type="InterPro" id="IPR013520">
    <property type="entry name" value="Ribonucl_H"/>
</dbReference>
<dbReference type="GO" id="GO:0003676">
    <property type="term" value="F:nucleic acid binding"/>
    <property type="evidence" value="ECO:0007669"/>
    <property type="project" value="InterPro"/>
</dbReference>
<comment type="caution">
    <text evidence="2">The sequence shown here is derived from an EMBL/GenBank/DDBJ whole genome shotgun (WGS) entry which is preliminary data.</text>
</comment>
<evidence type="ECO:0000259" key="1">
    <source>
        <dbReference type="SMART" id="SM00479"/>
    </source>
</evidence>
<gene>
    <name evidence="2" type="ORF">DEIPH_ctg017orf0222</name>
</gene>
<dbReference type="SMART" id="SM00479">
    <property type="entry name" value="EXOIII"/>
    <property type="match status" value="1"/>
</dbReference>
<evidence type="ECO:0000313" key="3">
    <source>
        <dbReference type="Proteomes" id="UP000020492"/>
    </source>
</evidence>
<dbReference type="STRING" id="1476583.DEIPH_ctg017orf0222"/>
<dbReference type="RefSeq" id="WP_034355367.1">
    <property type="nucleotide sequence ID" value="NZ_JHAC01000017.1"/>
</dbReference>
<organism evidence="2 3">
    <name type="scientific">Deinococcus phoenicis</name>
    <dbReference type="NCBI Taxonomy" id="1476583"/>
    <lineage>
        <taxon>Bacteria</taxon>
        <taxon>Thermotogati</taxon>
        <taxon>Deinococcota</taxon>
        <taxon>Deinococci</taxon>
        <taxon>Deinococcales</taxon>
        <taxon>Deinococcaceae</taxon>
        <taxon>Deinococcus</taxon>
    </lineage>
</organism>
<dbReference type="InterPro" id="IPR036397">
    <property type="entry name" value="RNaseH_sf"/>
</dbReference>
<dbReference type="PATRIC" id="fig|1476583.3.peg.1208"/>
<reference evidence="2 3" key="1">
    <citation type="submission" date="2014-03" db="EMBL/GenBank/DDBJ databases">
        <title>Draft genome sequence of Deinococcus phoenicis 1P10ME.</title>
        <authorList>
            <person name="Stepanov V.G."/>
            <person name="Vaishampayan P."/>
            <person name="Venkateswaran K."/>
            <person name="Fox G.E."/>
        </authorList>
    </citation>
    <scope>NUCLEOTIDE SEQUENCE [LARGE SCALE GENOMIC DNA]</scope>
    <source>
        <strain evidence="2 3">1P10ME</strain>
    </source>
</reference>
<evidence type="ECO:0000313" key="2">
    <source>
        <dbReference type="EMBL" id="EYB68844.1"/>
    </source>
</evidence>
<dbReference type="eggNOG" id="COG0847">
    <property type="taxonomic scope" value="Bacteria"/>
</dbReference>
<keyword evidence="3" id="KW-1185">Reference proteome</keyword>
<accession>A0A016QSR3</accession>
<proteinExistence type="predicted"/>
<dbReference type="OrthoDB" id="9803913at2"/>
<dbReference type="Gene3D" id="3.30.420.10">
    <property type="entry name" value="Ribonuclease H-like superfamily/Ribonuclease H"/>
    <property type="match status" value="1"/>
</dbReference>
<dbReference type="AlphaFoldDB" id="A0A016QSR3"/>